<keyword evidence="8 11" id="KW-1133">Transmembrane helix</keyword>
<organism evidence="14 15">
    <name type="scientific">Rhizobium rhododendri</name>
    <dbReference type="NCBI Taxonomy" id="2506430"/>
    <lineage>
        <taxon>Bacteria</taxon>
        <taxon>Pseudomonadati</taxon>
        <taxon>Pseudomonadota</taxon>
        <taxon>Alphaproteobacteria</taxon>
        <taxon>Hyphomicrobiales</taxon>
        <taxon>Rhizobiaceae</taxon>
        <taxon>Rhizobium/Agrobacterium group</taxon>
        <taxon>Rhizobium</taxon>
    </lineage>
</organism>
<evidence type="ECO:0000256" key="3">
    <source>
        <dbReference type="ARBA" id="ARBA00011557"/>
    </source>
</evidence>
<dbReference type="NCBIfam" id="NF008210">
    <property type="entry name" value="PRK10973.1"/>
    <property type="match status" value="1"/>
</dbReference>
<comment type="function">
    <text evidence="10 12">Part of the ABC transporter complex UgpBAEC involved in sn-glycerol-3-phosphate (G3P) import. Probably responsible for the translocation of the substrate across the membrane.</text>
</comment>
<keyword evidence="12" id="KW-0997">Cell inner membrane</keyword>
<dbReference type="CDD" id="cd06261">
    <property type="entry name" value="TM_PBP2"/>
    <property type="match status" value="1"/>
</dbReference>
<dbReference type="RefSeq" id="WP_142831723.1">
    <property type="nucleotide sequence ID" value="NZ_CP117268.1"/>
</dbReference>
<keyword evidence="15" id="KW-1185">Reference proteome</keyword>
<dbReference type="PANTHER" id="PTHR43744">
    <property type="entry name" value="ABC TRANSPORTER PERMEASE PROTEIN MG189-RELATED-RELATED"/>
    <property type="match status" value="1"/>
</dbReference>
<feature type="transmembrane region" description="Helical" evidence="11">
    <location>
        <begin position="113"/>
        <end position="131"/>
    </location>
</feature>
<evidence type="ECO:0000313" key="14">
    <source>
        <dbReference type="EMBL" id="WFS25770.1"/>
    </source>
</evidence>
<keyword evidence="6 12" id="KW-1003">Cell membrane</keyword>
<feature type="transmembrane region" description="Helical" evidence="11">
    <location>
        <begin position="248"/>
        <end position="269"/>
    </location>
</feature>
<geneLocation type="plasmid" evidence="14 15">
    <name>unnamed1</name>
</geneLocation>
<accession>A0ABY8IQP5</accession>
<keyword evidence="7 11" id="KW-0812">Transmembrane</keyword>
<evidence type="ECO:0000256" key="9">
    <source>
        <dbReference type="ARBA" id="ARBA00023136"/>
    </source>
</evidence>
<evidence type="ECO:0000256" key="2">
    <source>
        <dbReference type="ARBA" id="ARBA00009306"/>
    </source>
</evidence>
<dbReference type="EMBL" id="CP117268">
    <property type="protein sequence ID" value="WFS25770.1"/>
    <property type="molecule type" value="Genomic_DNA"/>
</dbReference>
<gene>
    <name evidence="12 14" type="primary">ugpE</name>
    <name evidence="14" type="ORF">PR018_19625</name>
</gene>
<proteinExistence type="inferred from homology"/>
<evidence type="ECO:0000256" key="12">
    <source>
        <dbReference type="RuleBase" id="RU363056"/>
    </source>
</evidence>
<evidence type="ECO:0000256" key="7">
    <source>
        <dbReference type="ARBA" id="ARBA00022692"/>
    </source>
</evidence>
<evidence type="ECO:0000313" key="15">
    <source>
        <dbReference type="Proteomes" id="UP000318939"/>
    </source>
</evidence>
<dbReference type="Proteomes" id="UP000318939">
    <property type="component" value="Plasmid unnamed1"/>
</dbReference>
<evidence type="ECO:0000256" key="4">
    <source>
        <dbReference type="ARBA" id="ARBA00020515"/>
    </source>
</evidence>
<dbReference type="Pfam" id="PF00528">
    <property type="entry name" value="BPD_transp_1"/>
    <property type="match status" value="1"/>
</dbReference>
<feature type="transmembrane region" description="Helical" evidence="11">
    <location>
        <begin position="192"/>
        <end position="213"/>
    </location>
</feature>
<sequence length="282" mass="31558">MIEKRPIANLVGHLMLILGIIIVAFPIYYTFVASTMTSAEILKPPISLLPGSHFLENYGDALSGGVEKVVGVSLERMLWNTIVVSVVIAAGKIVISFLSAYAIVFFRFPLRMVFFWMIFITLMLPVEVRILPTYKVVVDLGMIDSYAGLTLPLMASATATFLFRQFFLTIPGELLEAARIDNAGPFRFMRDILLPLSSTNIAALFVILFIYGWTQYLWPLLVTNDAQMTTIIIGLRKMVDFTDASTPWNLVMVTAILAIIPPILVVVLMQRWFVKGLVETEK</sequence>
<protein>
    <recommendedName>
        <fullName evidence="4 12">sn-glycerol-3-phosphate transport system permease protein UgpE</fullName>
    </recommendedName>
</protein>
<keyword evidence="14" id="KW-0614">Plasmid</keyword>
<comment type="subcellular location">
    <subcellularLocation>
        <location evidence="12">Cell inner membrane</location>
        <topology evidence="12">Multi-pass membrane protein</topology>
    </subcellularLocation>
    <subcellularLocation>
        <location evidence="1 11">Cell membrane</location>
        <topology evidence="1 11">Multi-pass membrane protein</topology>
    </subcellularLocation>
</comment>
<evidence type="ECO:0000256" key="5">
    <source>
        <dbReference type="ARBA" id="ARBA00022448"/>
    </source>
</evidence>
<reference evidence="14 15" key="1">
    <citation type="journal article" date="2019" name="Phytopathology">
        <title>A Novel Group of Rhizobium tumorigenes-Like Agrobacteria Associated with Crown Gall Disease of Rhododendron and Blueberry.</title>
        <authorList>
            <person name="Kuzmanovic N."/>
            <person name="Behrens P."/>
            <person name="Idczak E."/>
            <person name="Wagner S."/>
            <person name="Gotz M."/>
            <person name="Sproer C."/>
            <person name="Bunk B."/>
            <person name="Overmann J."/>
            <person name="Smalla K."/>
        </authorList>
    </citation>
    <scope>NUCLEOTIDE SEQUENCE [LARGE SCALE GENOMIC DNA]</scope>
    <source>
        <strain evidence="15">rho-6.2</strain>
    </source>
</reference>
<evidence type="ECO:0000256" key="8">
    <source>
        <dbReference type="ARBA" id="ARBA00022989"/>
    </source>
</evidence>
<name>A0ABY8IQP5_9HYPH</name>
<dbReference type="InterPro" id="IPR035906">
    <property type="entry name" value="MetI-like_sf"/>
</dbReference>
<dbReference type="InterPro" id="IPR000515">
    <property type="entry name" value="MetI-like"/>
</dbReference>
<feature type="domain" description="ABC transmembrane type-1" evidence="13">
    <location>
        <begin position="78"/>
        <end position="269"/>
    </location>
</feature>
<dbReference type="SUPFAM" id="SSF161098">
    <property type="entry name" value="MetI-like"/>
    <property type="match status" value="1"/>
</dbReference>
<feature type="transmembrane region" description="Helical" evidence="11">
    <location>
        <begin position="7"/>
        <end position="29"/>
    </location>
</feature>
<evidence type="ECO:0000256" key="10">
    <source>
        <dbReference type="ARBA" id="ARBA00037054"/>
    </source>
</evidence>
<feature type="transmembrane region" description="Helical" evidence="11">
    <location>
        <begin position="151"/>
        <end position="171"/>
    </location>
</feature>
<dbReference type="PROSITE" id="PS50928">
    <property type="entry name" value="ABC_TM1"/>
    <property type="match status" value="1"/>
</dbReference>
<reference evidence="14 15" key="2">
    <citation type="journal article" date="2023" name="MicrobiologyOpen">
        <title>Genomics of the tumorigenes clade of the family Rhizobiaceae and description of Rhizobium rhododendri sp. nov.</title>
        <authorList>
            <person name="Kuzmanovic N."/>
            <person name="diCenzo G.C."/>
            <person name="Bunk B."/>
            <person name="Sproeer C."/>
            <person name="Fruehling A."/>
            <person name="Neumann-Schaal M."/>
            <person name="Overmann J."/>
            <person name="Smalla K."/>
        </authorList>
    </citation>
    <scope>NUCLEOTIDE SEQUENCE [LARGE SCALE GENOMIC DNA]</scope>
    <source>
        <strain evidence="15">rho-6.2</strain>
        <plasmid evidence="14 15">unnamed1</plasmid>
    </source>
</reference>
<dbReference type="Gene3D" id="1.10.3720.10">
    <property type="entry name" value="MetI-like"/>
    <property type="match status" value="1"/>
</dbReference>
<evidence type="ECO:0000256" key="11">
    <source>
        <dbReference type="RuleBase" id="RU363032"/>
    </source>
</evidence>
<keyword evidence="5 11" id="KW-0813">Transport</keyword>
<evidence type="ECO:0000256" key="6">
    <source>
        <dbReference type="ARBA" id="ARBA00022475"/>
    </source>
</evidence>
<comment type="subunit">
    <text evidence="3 12">The complex is composed of two ATP-binding proteins (UgpC), two transmembrane proteins (UgpA and UgpE) and a solute-binding protein (UgpB).</text>
</comment>
<evidence type="ECO:0000256" key="1">
    <source>
        <dbReference type="ARBA" id="ARBA00004651"/>
    </source>
</evidence>
<dbReference type="PANTHER" id="PTHR43744:SF8">
    <property type="entry name" value="SN-GLYCEROL-3-PHOSPHATE TRANSPORT SYSTEM PERMEASE PROTEIN UGPE"/>
    <property type="match status" value="1"/>
</dbReference>
<keyword evidence="9 11" id="KW-0472">Membrane</keyword>
<comment type="similarity">
    <text evidence="2 11">Belongs to the binding-protein-dependent transport system permease family.</text>
</comment>
<evidence type="ECO:0000259" key="13">
    <source>
        <dbReference type="PROSITE" id="PS50928"/>
    </source>
</evidence>
<feature type="transmembrane region" description="Helical" evidence="11">
    <location>
        <begin position="82"/>
        <end position="106"/>
    </location>
</feature>